<keyword evidence="1" id="KW-1133">Transmembrane helix</keyword>
<keyword evidence="1" id="KW-0812">Transmembrane</keyword>
<evidence type="ECO:0000256" key="1">
    <source>
        <dbReference type="SAM" id="Phobius"/>
    </source>
</evidence>
<gene>
    <name evidence="2" type="ORF">SAMN05421789_11065</name>
</gene>
<feature type="transmembrane region" description="Helical" evidence="1">
    <location>
        <begin position="24"/>
        <end position="47"/>
    </location>
</feature>
<sequence length="234" mass="26683">MKKEKAEITVGKDIYSELKKNSRVVWGVVAVSIISIVAVLYLALVIYSDSTSKIFTVNNNGDLIPLSLISEKNDKVKVIKANADYFTKQFYDLDQYSIKDKKENVLWLVGEQPTNLIKDKDRKGYYSNFLSINGLVQKSEILPNTWRIDNVDGNPNVSFSVLVKRINGTVEDYFQADVQLRMTKVNINYPYNPFGYLITNFTESLSKVNAPTDQEISIQDSIKREHINPTIEVK</sequence>
<name>A0A1N7MV19_9FLAO</name>
<keyword evidence="3" id="KW-1185">Reference proteome</keyword>
<dbReference type="OrthoDB" id="1039148at2"/>
<dbReference type="AlphaFoldDB" id="A0A1N7MV19"/>
<accession>A0A1N7MV19</accession>
<proteinExistence type="predicted"/>
<keyword evidence="1" id="KW-0472">Membrane</keyword>
<dbReference type="EMBL" id="FTOI01000010">
    <property type="protein sequence ID" value="SIS89930.1"/>
    <property type="molecule type" value="Genomic_DNA"/>
</dbReference>
<dbReference type="RefSeq" id="WP_076387520.1">
    <property type="nucleotide sequence ID" value="NZ_FTOI01000010.1"/>
</dbReference>
<dbReference type="Proteomes" id="UP000185839">
    <property type="component" value="Unassembled WGS sequence"/>
</dbReference>
<organism evidence="2 3">
    <name type="scientific">Kaistella chaponensis</name>
    <dbReference type="NCBI Taxonomy" id="713588"/>
    <lineage>
        <taxon>Bacteria</taxon>
        <taxon>Pseudomonadati</taxon>
        <taxon>Bacteroidota</taxon>
        <taxon>Flavobacteriia</taxon>
        <taxon>Flavobacteriales</taxon>
        <taxon>Weeksellaceae</taxon>
        <taxon>Chryseobacterium group</taxon>
        <taxon>Kaistella</taxon>
    </lineage>
</organism>
<evidence type="ECO:0000313" key="2">
    <source>
        <dbReference type="EMBL" id="SIS89930.1"/>
    </source>
</evidence>
<protein>
    <submittedName>
        <fullName evidence="2">Uncharacterized protein</fullName>
    </submittedName>
</protein>
<reference evidence="3" key="1">
    <citation type="submission" date="2017-01" db="EMBL/GenBank/DDBJ databases">
        <authorList>
            <person name="Varghese N."/>
            <person name="Submissions S."/>
        </authorList>
    </citation>
    <scope>NUCLEOTIDE SEQUENCE [LARGE SCALE GENOMIC DNA]</scope>
    <source>
        <strain evidence="3">DSM 23145</strain>
    </source>
</reference>
<dbReference type="STRING" id="713588.SAMN05421789_11065"/>
<evidence type="ECO:0000313" key="3">
    <source>
        <dbReference type="Proteomes" id="UP000185839"/>
    </source>
</evidence>